<dbReference type="RefSeq" id="WP_188650981.1">
    <property type="nucleotide sequence ID" value="NZ_BMIN01000002.1"/>
</dbReference>
<evidence type="ECO:0000313" key="2">
    <source>
        <dbReference type="Proteomes" id="UP000642571"/>
    </source>
</evidence>
<reference evidence="2" key="1">
    <citation type="journal article" date="2019" name="Int. J. Syst. Evol. Microbiol.">
        <title>The Global Catalogue of Microorganisms (GCM) 10K type strain sequencing project: providing services to taxonomists for standard genome sequencing and annotation.</title>
        <authorList>
            <consortium name="The Broad Institute Genomics Platform"/>
            <consortium name="The Broad Institute Genome Sequencing Center for Infectious Disease"/>
            <person name="Wu L."/>
            <person name="Ma J."/>
        </authorList>
    </citation>
    <scope>NUCLEOTIDE SEQUENCE [LARGE SCALE GENOMIC DNA]</scope>
    <source>
        <strain evidence="2">CGMCC 1.15353</strain>
    </source>
</reference>
<keyword evidence="2" id="KW-1185">Reference proteome</keyword>
<dbReference type="Proteomes" id="UP000642571">
    <property type="component" value="Unassembled WGS sequence"/>
</dbReference>
<gene>
    <name evidence="1" type="ORF">GCM10011389_07220</name>
</gene>
<sequence length="51" mass="5807">MPYEGQDSHFTSLIAEIVYGALNSDEKGLEDLVDHWGGELPYGFFTYHIDE</sequence>
<organism evidence="1 2">
    <name type="scientific">Pontibacillus salipaludis</name>
    <dbReference type="NCBI Taxonomy" id="1697394"/>
    <lineage>
        <taxon>Bacteria</taxon>
        <taxon>Bacillati</taxon>
        <taxon>Bacillota</taxon>
        <taxon>Bacilli</taxon>
        <taxon>Bacillales</taxon>
        <taxon>Bacillaceae</taxon>
        <taxon>Pontibacillus</taxon>
    </lineage>
</organism>
<proteinExistence type="predicted"/>
<protein>
    <submittedName>
        <fullName evidence="1">Uncharacterized protein</fullName>
    </submittedName>
</protein>
<name>A0ABQ1PS07_9BACI</name>
<dbReference type="EMBL" id="BMIN01000002">
    <property type="protein sequence ID" value="GGD02323.1"/>
    <property type="molecule type" value="Genomic_DNA"/>
</dbReference>
<evidence type="ECO:0000313" key="1">
    <source>
        <dbReference type="EMBL" id="GGD02323.1"/>
    </source>
</evidence>
<accession>A0ABQ1PS07</accession>
<comment type="caution">
    <text evidence="1">The sequence shown here is derived from an EMBL/GenBank/DDBJ whole genome shotgun (WGS) entry which is preliminary data.</text>
</comment>